<protein>
    <submittedName>
        <fullName evidence="1">Uncharacterized protein</fullName>
    </submittedName>
</protein>
<organism evidence="1 2">
    <name type="scientific">Iodidimonas muriae</name>
    <dbReference type="NCBI Taxonomy" id="261467"/>
    <lineage>
        <taxon>Bacteria</taxon>
        <taxon>Pseudomonadati</taxon>
        <taxon>Pseudomonadota</taxon>
        <taxon>Alphaproteobacteria</taxon>
        <taxon>Iodidimonadales</taxon>
        <taxon>Iodidimonadaceae</taxon>
        <taxon>Iodidimonas</taxon>
    </lineage>
</organism>
<dbReference type="EMBL" id="BMOV01000009">
    <property type="protein sequence ID" value="GGO15545.1"/>
    <property type="molecule type" value="Genomic_DNA"/>
</dbReference>
<comment type="caution">
    <text evidence="1">The sequence shown here is derived from an EMBL/GenBank/DDBJ whole genome shotgun (WGS) entry which is preliminary data.</text>
</comment>
<evidence type="ECO:0000313" key="1">
    <source>
        <dbReference type="EMBL" id="GGO15545.1"/>
    </source>
</evidence>
<keyword evidence="2" id="KW-1185">Reference proteome</keyword>
<name>A0ABQ2LFD1_9PROT</name>
<accession>A0ABQ2LFD1</accession>
<gene>
    <name evidence="1" type="ORF">GCM10007972_23750</name>
</gene>
<evidence type="ECO:0000313" key="2">
    <source>
        <dbReference type="Proteomes" id="UP000602381"/>
    </source>
</evidence>
<reference evidence="2" key="1">
    <citation type="journal article" date="2019" name="Int. J. Syst. Evol. Microbiol.">
        <title>The Global Catalogue of Microorganisms (GCM) 10K type strain sequencing project: providing services to taxonomists for standard genome sequencing and annotation.</title>
        <authorList>
            <consortium name="The Broad Institute Genomics Platform"/>
            <consortium name="The Broad Institute Genome Sequencing Center for Infectious Disease"/>
            <person name="Wu L."/>
            <person name="Ma J."/>
        </authorList>
    </citation>
    <scope>NUCLEOTIDE SEQUENCE [LARGE SCALE GENOMIC DNA]</scope>
    <source>
        <strain evidence="2">JCM 17843</strain>
    </source>
</reference>
<dbReference type="Proteomes" id="UP000602381">
    <property type="component" value="Unassembled WGS sequence"/>
</dbReference>
<sequence>MTLLRDLADLMFAHALLPETLALIDEQNEAQRQSGLSDVEATRATRMASVVLSGSGAEDGLLLALVKERDLDACLWSAVRFALAGGPVPGHRWFAAVLPRLKDYPHWVEARVTAITAEALLETGRRSEVQGLVGNFDASLPSDFPADQTAISVIRARLAEETGDFNRALQLYGQAENGEGAAAIDARLRRLTLEWRTGHQSLASVILGLEHLRYDWHGDATAWQVMLTLASAYREYGAPIESGFVLLSLLEQTTDDLWQRVAREALNELVHGLLVVSQQQADIDEAELLSIIDFSEASRPFWDPGLIGRDLVRNYGRFLRNAGLAGHAARMLEEYRETVSPAEARSLSADQAEMWIAARQPEQALDVLTTSKASMDRRHFGILRAKALQQLGRETEARAELAALGALGFDVPKSLLWLLGDWSAYVDEGRSSDPTRDEVRYRRCLSRFLHRQETGKTTRNNGPSAQNCAAIPAIDSHWKPQAPDQGGAIAASRLPDSAALHRLIDDALPRVMTGGGGDLFQDRAMAAGN</sequence>
<proteinExistence type="predicted"/>